<evidence type="ECO:0000313" key="4">
    <source>
        <dbReference type="Proteomes" id="UP000517916"/>
    </source>
</evidence>
<protein>
    <recommendedName>
        <fullName evidence="2">Glycoside-hydrolase family GH114 TIM-barrel domain-containing protein</fullName>
    </recommendedName>
</protein>
<dbReference type="PROSITE" id="PS51257">
    <property type="entry name" value="PROKAR_LIPOPROTEIN"/>
    <property type="match status" value="1"/>
</dbReference>
<dbReference type="InterPro" id="IPR004352">
    <property type="entry name" value="GH114_TIM-barrel"/>
</dbReference>
<dbReference type="InterPro" id="IPR013785">
    <property type="entry name" value="Aldolase_TIM"/>
</dbReference>
<dbReference type="InterPro" id="IPR017853">
    <property type="entry name" value="GH"/>
</dbReference>
<reference evidence="3 4" key="1">
    <citation type="submission" date="2020-08" db="EMBL/GenBank/DDBJ databases">
        <title>Genomic Encyclopedia of Archaeal and Bacterial Type Strains, Phase II (KMG-II): from individual species to whole genera.</title>
        <authorList>
            <person name="Goeker M."/>
        </authorList>
    </citation>
    <scope>NUCLEOTIDE SEQUENCE [LARGE SCALE GENOMIC DNA]</scope>
    <source>
        <strain evidence="3 4">DSM 43850</strain>
    </source>
</reference>
<dbReference type="PANTHER" id="PTHR35273">
    <property type="entry name" value="ALPHA-1,4 POLYGALACTOSAMINIDASE, PUTATIVE (AFU_ORTHOLOGUE AFUA_3G07890)-RELATED"/>
    <property type="match status" value="1"/>
</dbReference>
<evidence type="ECO:0000313" key="3">
    <source>
        <dbReference type="EMBL" id="MBA8930787.1"/>
    </source>
</evidence>
<comment type="caution">
    <text evidence="3">The sequence shown here is derived from an EMBL/GenBank/DDBJ whole genome shotgun (WGS) entry which is preliminary data.</text>
</comment>
<accession>A0ABR6BW25</accession>
<name>A0ABR6BW25_9PSEU</name>
<dbReference type="EMBL" id="JACJID010000007">
    <property type="protein sequence ID" value="MBA8930787.1"/>
    <property type="molecule type" value="Genomic_DNA"/>
</dbReference>
<organism evidence="3 4">
    <name type="scientific">Kutzneria viridogrisea</name>
    <dbReference type="NCBI Taxonomy" id="47990"/>
    <lineage>
        <taxon>Bacteria</taxon>
        <taxon>Bacillati</taxon>
        <taxon>Actinomycetota</taxon>
        <taxon>Actinomycetes</taxon>
        <taxon>Pseudonocardiales</taxon>
        <taxon>Pseudonocardiaceae</taxon>
        <taxon>Kutzneria</taxon>
    </lineage>
</organism>
<feature type="chain" id="PRO_5047405240" description="Glycoside-hydrolase family GH114 TIM-barrel domain-containing protein" evidence="1">
    <location>
        <begin position="21"/>
        <end position="277"/>
    </location>
</feature>
<dbReference type="PANTHER" id="PTHR35273:SF2">
    <property type="entry name" value="ALPHA-GALACTOSIDASE"/>
    <property type="match status" value="1"/>
</dbReference>
<feature type="signal peptide" evidence="1">
    <location>
        <begin position="1"/>
        <end position="20"/>
    </location>
</feature>
<evidence type="ECO:0000256" key="1">
    <source>
        <dbReference type="SAM" id="SignalP"/>
    </source>
</evidence>
<sequence length="277" mass="29987">MDRRAALLLTSTVIAVGLLAGCSPSTQPPAAPTAPLALPGDARFDYQLGGAYPPPYGTQLVVRDSTATPAAGLYNICYVNGFQSQPADRRDWLEQRRDLVVNGVDGQPLVDEKWPEELILDTSTEAKRKRLVEVVERSVKVCAQKGFRAVEIDNLDSYSRSGGQLRAEDNLALATALAQVVHANGMAIGQKNAAEFSAKGKQAGFDFAVAEECVQFQECGSYTEVYGDHVIDIEYTDNLDGEFSQVCGRPGTPKATILRDRKLVAAGDPAHVYQRCH</sequence>
<proteinExistence type="predicted"/>
<dbReference type="Pfam" id="PF03537">
    <property type="entry name" value="Glyco_hydro_114"/>
    <property type="match status" value="1"/>
</dbReference>
<dbReference type="Gene3D" id="3.20.20.70">
    <property type="entry name" value="Aldolase class I"/>
    <property type="match status" value="1"/>
</dbReference>
<keyword evidence="4" id="KW-1185">Reference proteome</keyword>
<dbReference type="Proteomes" id="UP000517916">
    <property type="component" value="Unassembled WGS sequence"/>
</dbReference>
<gene>
    <name evidence="3" type="ORF">BC739_008034</name>
</gene>
<dbReference type="RefSeq" id="WP_318296884.1">
    <property type="nucleotide sequence ID" value="NZ_JACJID010000007.1"/>
</dbReference>
<feature type="domain" description="Glycoside-hydrolase family GH114 TIM-barrel" evidence="2">
    <location>
        <begin position="44"/>
        <end position="264"/>
    </location>
</feature>
<dbReference type="SUPFAM" id="SSF51445">
    <property type="entry name" value="(Trans)glycosidases"/>
    <property type="match status" value="1"/>
</dbReference>
<evidence type="ECO:0000259" key="2">
    <source>
        <dbReference type="Pfam" id="PF03537"/>
    </source>
</evidence>
<keyword evidence="1" id="KW-0732">Signal</keyword>